<dbReference type="Gene3D" id="1.10.510.10">
    <property type="entry name" value="Transferase(Phosphotransferase) domain 1"/>
    <property type="match status" value="1"/>
</dbReference>
<reference evidence="6" key="1">
    <citation type="journal article" date="2019" name="Int. J. Syst. Evol. Microbiol.">
        <title>The Global Catalogue of Microorganisms (GCM) 10K type strain sequencing project: providing services to taxonomists for standard genome sequencing and annotation.</title>
        <authorList>
            <consortium name="The Broad Institute Genomics Platform"/>
            <consortium name="The Broad Institute Genome Sequencing Center for Infectious Disease"/>
            <person name="Wu L."/>
            <person name="Ma J."/>
        </authorList>
    </citation>
    <scope>NUCLEOTIDE SEQUENCE [LARGE SCALE GENOMIC DNA]</scope>
    <source>
        <strain evidence="6">TBRC 1276</strain>
    </source>
</reference>
<feature type="compositionally biased region" description="Basic and acidic residues" evidence="2">
    <location>
        <begin position="374"/>
        <end position="387"/>
    </location>
</feature>
<dbReference type="RefSeq" id="WP_379529086.1">
    <property type="nucleotide sequence ID" value="NZ_JBHSBI010000008.1"/>
</dbReference>
<keyword evidence="1" id="KW-0175">Coiled coil</keyword>
<dbReference type="SUPFAM" id="SSF56112">
    <property type="entry name" value="Protein kinase-like (PK-like)"/>
    <property type="match status" value="1"/>
</dbReference>
<organism evidence="5 6">
    <name type="scientific">Nonomuraea purpurea</name>
    <dbReference type="NCBI Taxonomy" id="1849276"/>
    <lineage>
        <taxon>Bacteria</taxon>
        <taxon>Bacillati</taxon>
        <taxon>Actinomycetota</taxon>
        <taxon>Actinomycetes</taxon>
        <taxon>Streptosporangiales</taxon>
        <taxon>Streptosporangiaceae</taxon>
        <taxon>Nonomuraea</taxon>
    </lineage>
</organism>
<evidence type="ECO:0000256" key="3">
    <source>
        <dbReference type="SAM" id="Phobius"/>
    </source>
</evidence>
<dbReference type="InterPro" id="IPR011009">
    <property type="entry name" value="Kinase-like_dom_sf"/>
</dbReference>
<feature type="compositionally biased region" description="Basic and acidic residues" evidence="2">
    <location>
        <begin position="395"/>
        <end position="413"/>
    </location>
</feature>
<gene>
    <name evidence="5" type="ORF">ACFOY2_17455</name>
</gene>
<evidence type="ECO:0000256" key="1">
    <source>
        <dbReference type="SAM" id="Coils"/>
    </source>
</evidence>
<accession>A0ABV8G8M7</accession>
<evidence type="ECO:0000256" key="2">
    <source>
        <dbReference type="SAM" id="MobiDB-lite"/>
    </source>
</evidence>
<keyword evidence="3" id="KW-0812">Transmembrane</keyword>
<name>A0ABV8G8M7_9ACTN</name>
<evidence type="ECO:0000313" key="5">
    <source>
        <dbReference type="EMBL" id="MFC4009022.1"/>
    </source>
</evidence>
<evidence type="ECO:0000259" key="4">
    <source>
        <dbReference type="PROSITE" id="PS50011"/>
    </source>
</evidence>
<feature type="transmembrane region" description="Helical" evidence="3">
    <location>
        <begin position="302"/>
        <end position="335"/>
    </location>
</feature>
<comment type="caution">
    <text evidence="5">The sequence shown here is derived from an EMBL/GenBank/DDBJ whole genome shotgun (WGS) entry which is preliminary data.</text>
</comment>
<evidence type="ECO:0000313" key="6">
    <source>
        <dbReference type="Proteomes" id="UP001595851"/>
    </source>
</evidence>
<sequence>MFSVTTAAGKRYAVKCFTRNIPDQEKRYRAVSDHLRTLPHRWKIGFDYQPTGIMVSGESYPILRMEWVEAVSLIRWIEGHLGDREALLTLARHFAEMVDDLARAGIAHGDLQHGNLLVTPNGSLKLVDYDGMYVPALAGMPATEHGHRHYQPPGRANAGFGPDLDRFSNWLIYFSLVAISMDVTLWHTLHEPGGEHLLLTDADFADVSTSTRMAALMRHHVPDIGRLATQVADLATRPLSALPDLIPLPEISVPAPSKPAPAQPGLPPWMAGHVTRVSPPPPVPVPLGDHHRLVRWTRLTMLGLGIATALSAVMIAVTGLAACVMATLGLALALLSSRATYAFLPEHKIRKAIADQHRQAHRHTNVAAKTTASLEKERDRQQADDSRQAQASSKEMQDLRQRQRHELDAFDRTTTERLSPFNAHIMSVSAKEREEINDALALLQQEFVISYLKRFVLRSGHVTGIGEGTVASLRAHGITTPADFTDVVYTAGGYGQRPEVHIVLAHGRSVHVHGVGETRAVALREWRRAHLDRAMRQPGLPTALPQTKFQQIEARWAAERRRIEVQRDAVRQDRASHRVALAQKQAQEMKQRTDKHNLRTRSATLAAQDINRRISEERMRHQALIQEEQDLLRELQAYRHVSYGRFLRRVLLGTVST</sequence>
<dbReference type="EMBL" id="JBHSBI010000008">
    <property type="protein sequence ID" value="MFC4009022.1"/>
    <property type="molecule type" value="Genomic_DNA"/>
</dbReference>
<protein>
    <recommendedName>
        <fullName evidence="4">Protein kinase domain-containing protein</fullName>
    </recommendedName>
</protein>
<dbReference type="PROSITE" id="PS50011">
    <property type="entry name" value="PROTEIN_KINASE_DOM"/>
    <property type="match status" value="1"/>
</dbReference>
<feature type="coiled-coil region" evidence="1">
    <location>
        <begin position="572"/>
        <end position="627"/>
    </location>
</feature>
<keyword evidence="6" id="KW-1185">Reference proteome</keyword>
<keyword evidence="3" id="KW-0472">Membrane</keyword>
<keyword evidence="3" id="KW-1133">Transmembrane helix</keyword>
<proteinExistence type="predicted"/>
<dbReference type="InterPro" id="IPR000719">
    <property type="entry name" value="Prot_kinase_dom"/>
</dbReference>
<feature type="domain" description="Protein kinase" evidence="4">
    <location>
        <begin position="1"/>
        <end position="270"/>
    </location>
</feature>
<feature type="region of interest" description="Disordered" evidence="2">
    <location>
        <begin position="355"/>
        <end position="413"/>
    </location>
</feature>
<dbReference type="Proteomes" id="UP001595851">
    <property type="component" value="Unassembled WGS sequence"/>
</dbReference>